<keyword evidence="1" id="KW-0326">Glycosidase</keyword>
<evidence type="ECO:0000313" key="1">
    <source>
        <dbReference type="EMBL" id="CAC5414402.1"/>
    </source>
</evidence>
<dbReference type="EMBL" id="CACVKT020008341">
    <property type="protein sequence ID" value="CAC5414402.1"/>
    <property type="molecule type" value="Genomic_DNA"/>
</dbReference>
<name>A0A6J8E4C7_MYTCO</name>
<dbReference type="EC" id="3.2.2.19" evidence="1"/>
<dbReference type="PANTHER" id="PTHR16222">
    <property type="entry name" value="ADP-RIBOSYLGLYCOHYDROLASE"/>
    <property type="match status" value="1"/>
</dbReference>
<protein>
    <submittedName>
        <fullName evidence="1">ADPRH</fullName>
        <ecNumber evidence="1">3.2.2.19</ecNumber>
    </submittedName>
</protein>
<dbReference type="InterPro" id="IPR036705">
    <property type="entry name" value="Ribosyl_crysJ1_sf"/>
</dbReference>
<dbReference type="SUPFAM" id="SSF101478">
    <property type="entry name" value="ADP-ribosylglycohydrolase"/>
    <property type="match status" value="1"/>
</dbReference>
<gene>
    <name evidence="1" type="ORF">MCOR_47214</name>
</gene>
<dbReference type="Proteomes" id="UP000507470">
    <property type="component" value="Unassembled WGS sequence"/>
</dbReference>
<dbReference type="AlphaFoldDB" id="A0A6J8E4C7"/>
<dbReference type="Pfam" id="PF03747">
    <property type="entry name" value="ADP_ribosyl_GH"/>
    <property type="match status" value="1"/>
</dbReference>
<reference evidence="1 2" key="1">
    <citation type="submission" date="2020-06" db="EMBL/GenBank/DDBJ databases">
        <authorList>
            <person name="Li R."/>
            <person name="Bekaert M."/>
        </authorList>
    </citation>
    <scope>NUCLEOTIDE SEQUENCE [LARGE SCALE GENOMIC DNA]</scope>
    <source>
        <strain evidence="2">wild</strain>
    </source>
</reference>
<proteinExistence type="predicted"/>
<accession>A0A6J8E4C7</accession>
<keyword evidence="1" id="KW-0378">Hydrolase</keyword>
<dbReference type="PANTHER" id="PTHR16222:SF41">
    <property type="entry name" value="ADP-RIBOSYLARGININE HYDROLASE"/>
    <property type="match status" value="1"/>
</dbReference>
<sequence>MVLSGVGDAMGYRKGQWEFCTSGVAIHKEATQLGGIKSLKIELPGWIISDNTVLHLATPDAYEASSGVLPSPQGKDHLGLREKVTNMMKVGVELENCDFEMYIPSEAVTINPLKHNRKLFCVCRLPAVTGLQAPGMEQQLLKKKDKEQLYRNVAKKFIAAMEDMEYRAPGSTTLGRVRKLKPDEKKGYQTPFNPHGASCGAAMRAMCIGLRYPKPKWN</sequence>
<keyword evidence="2" id="KW-1185">Reference proteome</keyword>
<organism evidence="1 2">
    <name type="scientific">Mytilus coruscus</name>
    <name type="common">Sea mussel</name>
    <dbReference type="NCBI Taxonomy" id="42192"/>
    <lineage>
        <taxon>Eukaryota</taxon>
        <taxon>Metazoa</taxon>
        <taxon>Spiralia</taxon>
        <taxon>Lophotrochozoa</taxon>
        <taxon>Mollusca</taxon>
        <taxon>Bivalvia</taxon>
        <taxon>Autobranchia</taxon>
        <taxon>Pteriomorphia</taxon>
        <taxon>Mytilida</taxon>
        <taxon>Mytiloidea</taxon>
        <taxon>Mytilidae</taxon>
        <taxon>Mytilinae</taxon>
        <taxon>Mytilus</taxon>
    </lineage>
</organism>
<evidence type="ECO:0000313" key="2">
    <source>
        <dbReference type="Proteomes" id="UP000507470"/>
    </source>
</evidence>
<dbReference type="Gene3D" id="1.10.4080.10">
    <property type="entry name" value="ADP-ribosylation/Crystallin J1"/>
    <property type="match status" value="1"/>
</dbReference>
<dbReference type="InterPro" id="IPR050792">
    <property type="entry name" value="ADP-ribosylglycohydrolase"/>
</dbReference>
<dbReference type="GO" id="GO:0003875">
    <property type="term" value="F:ADP-ribosylarginine hydrolase activity"/>
    <property type="evidence" value="ECO:0007669"/>
    <property type="project" value="UniProtKB-EC"/>
</dbReference>
<dbReference type="InterPro" id="IPR005502">
    <property type="entry name" value="Ribosyl_crysJ1"/>
</dbReference>
<dbReference type="OrthoDB" id="5984205at2759"/>